<dbReference type="FunFam" id="3.40.50.300:FF:001660">
    <property type="entry name" value="NF-X1 finger and helicase protein, putative"/>
    <property type="match status" value="1"/>
</dbReference>
<evidence type="ECO:0000256" key="5">
    <source>
        <dbReference type="ARBA" id="ARBA00022806"/>
    </source>
</evidence>
<dbReference type="InterPro" id="IPR046439">
    <property type="entry name" value="ZF_RZ_dom"/>
</dbReference>
<sequence length="1868" mass="208844">MLASRLLLFTSPPPGALASSGKIQFKDHYICLQFLSTSFDDMENYRPSHDATSTSNSPDICWAYERTGHCKHGKRCRYSHELAPNRQKQELPPEVVRFFANHDIANVKPKPDGKLREWKQLLAQGLSVSRPSPATISRFFVLALELMDGDVSSSQFVIKHVASESGLPFMKDVVERHVQIAERTGPSLTFWTTEIKPLFQLITHPRVIDSAVLEQEVATIFNYVLGLGGRRMKYLFGHLVKLVQAWPVTDDNADSTMMSAVELSLAVLTKILDCNTVNIVNEAFAHLNTQFAEVVAESTDNQESFARLQSMKYIDYIRRRIEVGDEIVAYQDLPTEPVIRENFVLRRDLPGALSAEGPRHDNDFADISKISILPTCEEIMSPRAEYLPTNDSSTWHVGGIRGRIDREFRLLREDTVGQLRDTVRHVQEQMRKPQEDRPTTRNNLRTYTYEDPTPINVMFGRDGGLELLVQCQQLTAVNSLKAKDREAWWKQSRRMQTGALVCLIDASGNVGFFVVSQSTLRSKEDERSRRQTSKAEKPEDGQSKPIYTLSDDSKFLYVILQLVESNAEEVQRLLEWYRAIGATERKFLVEFPGILLDSFKHTLTALQDIYKKPNVPFSDLLAPSSGKKTGVLVQPPLFARRPGFNYKAHCLQEGLIISAVGDTEPEELVACSTLDHSQSSAILNTLSRELSLVQGPPGTGKSYTGEKMIQILLQNKKQANLGPILCVCYTNHALDQLLEHLLDKGVEKVIRIGSRSKSERMINLNLKNIVQAFDKTKSEKAELGQAQGEIKRVTREIVSGLRELAASQATTTIKKYLQSHHPRYHNELFPPSEEGWTRVSYQTPASAFDKWLTSGHEDSFKHKPVEDLELANLCEMNSYERRVLFEHWLREMRDPIICSVVALQVEYAALFERRDRVGGDVKLRCLQEADVIGVTTTGLAKNIGLLRRLRSKVMLCEEAGEVLEAHVLTALLPSLEQAILIGDHLQLRPQINNYELQSTSAEGEKYSLDVSLFERLVQPLYDTDPRVPYSTLETQRRMHPSIASLIRSTLYPSLNDSELVNSYPEVKGVKQRLFWLHHEHFESGASAHDPLSTSHSNDFEVEMTTALVSHLIRQGEYQNGKIAVLTPYLGQLHKLRHRMSSIFEICVNDRDNEDLEAMMTDLSPVPHPSPVKVSKSSLLKTIRVATIDNFQGEEADVVVISLVRSNPQSRCGFLSTKNRINVLLSRAKHGMYIIGNSNTYRSVPMWQDVIEQLDAQENIGTKLGLQCPRHPETPIFVSEPDDFAVHAPESDKSAAGNIRRVVTVALKLVTTGPAALLVVSLARSGAVTHNAVNYATSLVHHVPKRSAILAALTLNAQCLVLYLATGFHAPSVATKPSSADTGVSTHPLMLRNRGSRIANRSSQTGPSICGETCPDSTFCQECASDEIKSTCVDFLELKEYRDIDLDHDPCIFPDCGHFLTIASMDGQMNMPSHYVMGPNGCPVDINKASEPFSMDGAGVCVCAKCRGSLRNIARYGRIVRRATLDEATKKFISWSSTKYLALASRLFDAESTLNEAANLGVAVSSAKPKRPHFTVPRFSYLGFLERGAKVERYGSLMQCWKDINTFANQVKKEEQPFQRVADFVRHMNRQRNTRKGFRFDNSVLQVKGFLLASLLRLRCEICIMSDFFSKTRGQAAGLPLDLVLDLTEQFKDCEQVTRLAQESMYPKEEVQALIYKAHLSAIGSSLVAPVEGAESDSDGGGDSLRQHGYKCLGQARGLLDKYPSTRVFEGEIDSLQRTLDDGSHKSATQEELRAVFQAMSGELGGSGHWYACENGHYFTIGECGRPMEEARCPDCDARIGGRNHSMAEGVTAAEDMEELGRGIDGLGF</sequence>
<evidence type="ECO:0000313" key="13">
    <source>
        <dbReference type="EMBL" id="QPG96916.1"/>
    </source>
</evidence>
<organism evidence="13 14">
    <name type="scientific">Epichloe festucae (strain Fl1)</name>
    <dbReference type="NCBI Taxonomy" id="877507"/>
    <lineage>
        <taxon>Eukaryota</taxon>
        <taxon>Fungi</taxon>
        <taxon>Dikarya</taxon>
        <taxon>Ascomycota</taxon>
        <taxon>Pezizomycotina</taxon>
        <taxon>Sordariomycetes</taxon>
        <taxon>Hypocreomycetidae</taxon>
        <taxon>Hypocreales</taxon>
        <taxon>Clavicipitaceae</taxon>
        <taxon>Epichloe</taxon>
    </lineage>
</organism>
<dbReference type="PANTHER" id="PTHR10887:SF445">
    <property type="entry name" value="NFX1-TYPE ZINC FINGER-CONTAINING PROTEIN 1"/>
    <property type="match status" value="1"/>
</dbReference>
<evidence type="ECO:0000256" key="8">
    <source>
        <dbReference type="PROSITE-ProRule" id="PRU00723"/>
    </source>
</evidence>
<dbReference type="OrthoDB" id="2423195at2759"/>
<dbReference type="InterPro" id="IPR047187">
    <property type="entry name" value="SF1_C_Upf1"/>
</dbReference>
<keyword evidence="6 8" id="KW-0862">Zinc</keyword>
<feature type="domain" description="RZ-type" evidence="12">
    <location>
        <begin position="1787"/>
        <end position="1862"/>
    </location>
</feature>
<feature type="chain" id="PRO_5034648486" description="NFX1-type zinc finger-containing protein 1" evidence="10">
    <location>
        <begin position="19"/>
        <end position="1868"/>
    </location>
</feature>
<dbReference type="InterPro" id="IPR027417">
    <property type="entry name" value="P-loop_NTPase"/>
</dbReference>
<dbReference type="GO" id="GO:0031048">
    <property type="term" value="P:regulatory ncRNA-mediated heterochromatin formation"/>
    <property type="evidence" value="ECO:0007669"/>
    <property type="project" value="TreeGrafter"/>
</dbReference>
<keyword evidence="5" id="KW-0347">Helicase</keyword>
<dbReference type="InterPro" id="IPR000571">
    <property type="entry name" value="Znf_CCCH"/>
</dbReference>
<evidence type="ECO:0000256" key="6">
    <source>
        <dbReference type="ARBA" id="ARBA00022833"/>
    </source>
</evidence>
<feature type="region of interest" description="Disordered" evidence="9">
    <location>
        <begin position="523"/>
        <end position="546"/>
    </location>
</feature>
<dbReference type="GO" id="GO:0004386">
    <property type="term" value="F:helicase activity"/>
    <property type="evidence" value="ECO:0007669"/>
    <property type="project" value="InterPro"/>
</dbReference>
<keyword evidence="5" id="KW-0547">Nucleotide-binding</keyword>
<keyword evidence="5" id="KW-0067">ATP-binding</keyword>
<comment type="subcellular location">
    <subcellularLocation>
        <location evidence="1">Cytoplasm</location>
    </subcellularLocation>
</comment>
<dbReference type="GO" id="GO:0008270">
    <property type="term" value="F:zinc ion binding"/>
    <property type="evidence" value="ECO:0007669"/>
    <property type="project" value="UniProtKB-KW"/>
</dbReference>
<dbReference type="InterPro" id="IPR041679">
    <property type="entry name" value="DNA2/NAM7-like_C"/>
</dbReference>
<dbReference type="PROSITE" id="PS50103">
    <property type="entry name" value="ZF_C3H1"/>
    <property type="match status" value="1"/>
</dbReference>
<proteinExistence type="predicted"/>
<keyword evidence="5" id="KW-0378">Hydrolase</keyword>
<dbReference type="GO" id="GO:0002376">
    <property type="term" value="P:immune system process"/>
    <property type="evidence" value="ECO:0007669"/>
    <property type="project" value="UniProtKB-KW"/>
</dbReference>
<feature type="compositionally biased region" description="Basic and acidic residues" evidence="9">
    <location>
        <begin position="523"/>
        <end position="542"/>
    </location>
</feature>
<evidence type="ECO:0000256" key="9">
    <source>
        <dbReference type="SAM" id="MobiDB-lite"/>
    </source>
</evidence>
<keyword evidence="2" id="KW-0963">Cytoplasm</keyword>
<dbReference type="Pfam" id="PF13087">
    <property type="entry name" value="AAA_12"/>
    <property type="match status" value="1"/>
</dbReference>
<dbReference type="InterPro" id="IPR045055">
    <property type="entry name" value="DNA2/NAM7-like"/>
</dbReference>
<dbReference type="PANTHER" id="PTHR10887">
    <property type="entry name" value="DNA2/NAM7 HELICASE FAMILY"/>
    <property type="match status" value="1"/>
</dbReference>
<keyword evidence="10" id="KW-0732">Signal</keyword>
<keyword evidence="7" id="KW-0391">Immunity</keyword>
<evidence type="ECO:0000259" key="12">
    <source>
        <dbReference type="PROSITE" id="PS51981"/>
    </source>
</evidence>
<feature type="domain" description="C3H1-type" evidence="11">
    <location>
        <begin position="55"/>
        <end position="83"/>
    </location>
</feature>
<dbReference type="SUPFAM" id="SSF90229">
    <property type="entry name" value="CCCH zinc finger"/>
    <property type="match status" value="1"/>
</dbReference>
<evidence type="ECO:0008006" key="15">
    <source>
        <dbReference type="Google" id="ProtNLM"/>
    </source>
</evidence>
<name>A0A7S9KPV5_EPIFF</name>
<evidence type="ECO:0000256" key="10">
    <source>
        <dbReference type="SAM" id="SignalP"/>
    </source>
</evidence>
<protein>
    <recommendedName>
        <fullName evidence="15">NFX1-type zinc finger-containing protein 1</fullName>
    </recommendedName>
</protein>
<dbReference type="SMART" id="SM00356">
    <property type="entry name" value="ZnF_C3H1"/>
    <property type="match status" value="1"/>
</dbReference>
<dbReference type="GO" id="GO:0005737">
    <property type="term" value="C:cytoplasm"/>
    <property type="evidence" value="ECO:0007669"/>
    <property type="project" value="UniProtKB-SubCell"/>
</dbReference>
<evidence type="ECO:0000256" key="4">
    <source>
        <dbReference type="ARBA" id="ARBA00022771"/>
    </source>
</evidence>
<evidence type="ECO:0000256" key="7">
    <source>
        <dbReference type="ARBA" id="ARBA00022859"/>
    </source>
</evidence>
<dbReference type="GO" id="GO:0031380">
    <property type="term" value="C:nuclear RNA-directed RNA polymerase complex"/>
    <property type="evidence" value="ECO:0007669"/>
    <property type="project" value="TreeGrafter"/>
</dbReference>
<dbReference type="Pfam" id="PF20173">
    <property type="entry name" value="ZnF_RZ-type"/>
    <property type="match status" value="1"/>
</dbReference>
<dbReference type="CDD" id="cd17936">
    <property type="entry name" value="EEXXEc_NFX1"/>
    <property type="match status" value="1"/>
</dbReference>
<gene>
    <name evidence="13" type="ORF">C2857_005485</name>
</gene>
<keyword evidence="14" id="KW-1185">Reference proteome</keyword>
<dbReference type="SUPFAM" id="SSF52540">
    <property type="entry name" value="P-loop containing nucleoside triphosphate hydrolases"/>
    <property type="match status" value="1"/>
</dbReference>
<dbReference type="CDD" id="cd18808">
    <property type="entry name" value="SF1_C_Upf1"/>
    <property type="match status" value="1"/>
</dbReference>
<feature type="signal peptide" evidence="10">
    <location>
        <begin position="1"/>
        <end position="18"/>
    </location>
</feature>
<evidence type="ECO:0000313" key="14">
    <source>
        <dbReference type="Proteomes" id="UP000594364"/>
    </source>
</evidence>
<evidence type="ECO:0000256" key="3">
    <source>
        <dbReference type="ARBA" id="ARBA00022723"/>
    </source>
</evidence>
<dbReference type="Gene3D" id="3.40.50.300">
    <property type="entry name" value="P-loop containing nucleotide triphosphate hydrolases"/>
    <property type="match status" value="2"/>
</dbReference>
<keyword evidence="3 8" id="KW-0479">Metal-binding</keyword>
<dbReference type="InterPro" id="IPR041677">
    <property type="entry name" value="DNA2/NAM7_AAA_11"/>
</dbReference>
<dbReference type="PROSITE" id="PS51981">
    <property type="entry name" value="ZF_RZ"/>
    <property type="match status" value="1"/>
</dbReference>
<dbReference type="Pfam" id="PF00642">
    <property type="entry name" value="zf-CCCH"/>
    <property type="match status" value="1"/>
</dbReference>
<evidence type="ECO:0000259" key="11">
    <source>
        <dbReference type="PROSITE" id="PS50103"/>
    </source>
</evidence>
<dbReference type="Gene3D" id="4.10.1000.10">
    <property type="entry name" value="Zinc finger, CCCH-type"/>
    <property type="match status" value="1"/>
</dbReference>
<accession>A0A7S9KPV5</accession>
<reference evidence="13 14" key="1">
    <citation type="journal article" date="2018" name="PLoS Genet.">
        <title>Repeat elements organise 3D genome structure and mediate transcription in the filamentous fungus Epichloe festucae.</title>
        <authorList>
            <person name="Winter D.J."/>
            <person name="Ganley A.R.D."/>
            <person name="Young C.A."/>
            <person name="Liachko I."/>
            <person name="Schardl C.L."/>
            <person name="Dupont P.Y."/>
            <person name="Berry D."/>
            <person name="Ram A."/>
            <person name="Scott B."/>
            <person name="Cox M.P."/>
        </authorList>
    </citation>
    <scope>NUCLEOTIDE SEQUENCE [LARGE SCALE GENOMIC DNA]</scope>
    <source>
        <strain evidence="13 14">Fl1</strain>
    </source>
</reference>
<dbReference type="Proteomes" id="UP000594364">
    <property type="component" value="Chromosome 2"/>
</dbReference>
<evidence type="ECO:0000256" key="2">
    <source>
        <dbReference type="ARBA" id="ARBA00022490"/>
    </source>
</evidence>
<dbReference type="InterPro" id="IPR036855">
    <property type="entry name" value="Znf_CCCH_sf"/>
</dbReference>
<dbReference type="EMBL" id="CP031386">
    <property type="protein sequence ID" value="QPG96916.1"/>
    <property type="molecule type" value="Genomic_DNA"/>
</dbReference>
<evidence type="ECO:0000256" key="1">
    <source>
        <dbReference type="ARBA" id="ARBA00004496"/>
    </source>
</evidence>
<keyword evidence="4 8" id="KW-0863">Zinc-finger</keyword>
<feature type="zinc finger region" description="C3H1-type" evidence="8">
    <location>
        <begin position="55"/>
        <end position="83"/>
    </location>
</feature>
<dbReference type="Pfam" id="PF13086">
    <property type="entry name" value="AAA_11"/>
    <property type="match status" value="1"/>
</dbReference>